<accession>A0ABP9QDF1</accession>
<evidence type="ECO:0000313" key="9">
    <source>
        <dbReference type="Proteomes" id="UP001428817"/>
    </source>
</evidence>
<evidence type="ECO:0000313" key="8">
    <source>
        <dbReference type="EMBL" id="GAA5160022.1"/>
    </source>
</evidence>
<evidence type="ECO:0000256" key="5">
    <source>
        <dbReference type="ARBA" id="ARBA00023284"/>
    </source>
</evidence>
<dbReference type="EMBL" id="BAABJP010000020">
    <property type="protein sequence ID" value="GAA5160022.1"/>
    <property type="molecule type" value="Genomic_DNA"/>
</dbReference>
<dbReference type="SUPFAM" id="SSF52833">
    <property type="entry name" value="Thioredoxin-like"/>
    <property type="match status" value="1"/>
</dbReference>
<reference evidence="9" key="1">
    <citation type="journal article" date="2019" name="Int. J. Syst. Evol. Microbiol.">
        <title>The Global Catalogue of Microorganisms (GCM) 10K type strain sequencing project: providing services to taxonomists for standard genome sequencing and annotation.</title>
        <authorList>
            <consortium name="The Broad Institute Genomics Platform"/>
            <consortium name="The Broad Institute Genome Sequencing Center for Infectious Disease"/>
            <person name="Wu L."/>
            <person name="Ma J."/>
        </authorList>
    </citation>
    <scope>NUCLEOTIDE SEQUENCE [LARGE SCALE GENOMIC DNA]</scope>
    <source>
        <strain evidence="9">JCM 18303</strain>
    </source>
</reference>
<keyword evidence="9" id="KW-1185">Reference proteome</keyword>
<keyword evidence="3" id="KW-0560">Oxidoreductase</keyword>
<dbReference type="Proteomes" id="UP001428817">
    <property type="component" value="Unassembled WGS sequence"/>
</dbReference>
<evidence type="ECO:0000256" key="1">
    <source>
        <dbReference type="ARBA" id="ARBA00005791"/>
    </source>
</evidence>
<dbReference type="Gene3D" id="3.40.30.10">
    <property type="entry name" value="Glutaredoxin"/>
    <property type="match status" value="1"/>
</dbReference>
<evidence type="ECO:0000256" key="3">
    <source>
        <dbReference type="ARBA" id="ARBA00023002"/>
    </source>
</evidence>
<dbReference type="InterPro" id="IPR012336">
    <property type="entry name" value="Thioredoxin-like_fold"/>
</dbReference>
<dbReference type="CDD" id="cd02972">
    <property type="entry name" value="DsbA_family"/>
    <property type="match status" value="1"/>
</dbReference>
<comment type="caution">
    <text evidence="8">The sequence shown here is derived from an EMBL/GenBank/DDBJ whole genome shotgun (WGS) entry which is preliminary data.</text>
</comment>
<gene>
    <name evidence="8" type="ORF">GCM10023321_41980</name>
</gene>
<keyword evidence="4" id="KW-1015">Disulfide bond</keyword>
<dbReference type="Pfam" id="PF13462">
    <property type="entry name" value="Thioredoxin_4"/>
    <property type="match status" value="1"/>
</dbReference>
<protein>
    <submittedName>
        <fullName evidence="8">Thioredoxin domain-containing protein</fullName>
    </submittedName>
</protein>
<sequence length="232" mass="24763">MMAKKTARRRPAPVVTQRRGPSLALIIGAVVVLLFAGIVAFGIYRTQQQNQALNAPPAGVIADGLVVGQPQASTTIDVYLDFQCPACRNFEKNAGPTIDELVAKGTARVIYHPVAYLDDMSGGTRYSSRASAASGCAAKDNVFPQFAKLLYDNQPSEGGKGLPDQQLLAYGQQAGASPAFAECVNTKVYERWTRKVTEEASKKGFNSTPTVLVNGKKITNTDSALRQAVGIQ</sequence>
<dbReference type="PANTHER" id="PTHR13887">
    <property type="entry name" value="GLUTATHIONE S-TRANSFERASE KAPPA"/>
    <property type="match status" value="1"/>
</dbReference>
<keyword evidence="6" id="KW-0472">Membrane</keyword>
<dbReference type="PANTHER" id="PTHR13887:SF14">
    <property type="entry name" value="DISULFIDE BOND FORMATION PROTEIN D"/>
    <property type="match status" value="1"/>
</dbReference>
<dbReference type="InterPro" id="IPR036249">
    <property type="entry name" value="Thioredoxin-like_sf"/>
</dbReference>
<evidence type="ECO:0000259" key="7">
    <source>
        <dbReference type="Pfam" id="PF13462"/>
    </source>
</evidence>
<evidence type="ECO:0000256" key="2">
    <source>
        <dbReference type="ARBA" id="ARBA00022729"/>
    </source>
</evidence>
<keyword evidence="6" id="KW-1133">Transmembrane helix</keyword>
<keyword evidence="6" id="KW-0812">Transmembrane</keyword>
<evidence type="ECO:0000256" key="6">
    <source>
        <dbReference type="SAM" id="Phobius"/>
    </source>
</evidence>
<feature type="domain" description="Thioredoxin-like fold" evidence="7">
    <location>
        <begin position="64"/>
        <end position="227"/>
    </location>
</feature>
<proteinExistence type="inferred from homology"/>
<organism evidence="8 9">
    <name type="scientific">Pseudonocardia eucalypti</name>
    <dbReference type="NCBI Taxonomy" id="648755"/>
    <lineage>
        <taxon>Bacteria</taxon>
        <taxon>Bacillati</taxon>
        <taxon>Actinomycetota</taxon>
        <taxon>Actinomycetes</taxon>
        <taxon>Pseudonocardiales</taxon>
        <taxon>Pseudonocardiaceae</taxon>
        <taxon>Pseudonocardia</taxon>
    </lineage>
</organism>
<name>A0ABP9QDF1_9PSEU</name>
<evidence type="ECO:0000256" key="4">
    <source>
        <dbReference type="ARBA" id="ARBA00023157"/>
    </source>
</evidence>
<comment type="similarity">
    <text evidence="1">Belongs to the thioredoxin family. DsbA subfamily.</text>
</comment>
<keyword evidence="2" id="KW-0732">Signal</keyword>
<feature type="transmembrane region" description="Helical" evidence="6">
    <location>
        <begin position="21"/>
        <end position="44"/>
    </location>
</feature>
<keyword evidence="5" id="KW-0676">Redox-active center</keyword>